<dbReference type="Proteomes" id="UP000785679">
    <property type="component" value="Unassembled WGS sequence"/>
</dbReference>
<dbReference type="AlphaFoldDB" id="A0A8J8NZK3"/>
<accession>A0A8J8NZK3</accession>
<evidence type="ECO:0000313" key="2">
    <source>
        <dbReference type="Proteomes" id="UP000785679"/>
    </source>
</evidence>
<keyword evidence="2" id="KW-1185">Reference proteome</keyword>
<gene>
    <name evidence="1" type="ORF">FGO68_gene12782</name>
</gene>
<organism evidence="1 2">
    <name type="scientific">Halteria grandinella</name>
    <dbReference type="NCBI Taxonomy" id="5974"/>
    <lineage>
        <taxon>Eukaryota</taxon>
        <taxon>Sar</taxon>
        <taxon>Alveolata</taxon>
        <taxon>Ciliophora</taxon>
        <taxon>Intramacronucleata</taxon>
        <taxon>Spirotrichea</taxon>
        <taxon>Stichotrichia</taxon>
        <taxon>Sporadotrichida</taxon>
        <taxon>Halteriidae</taxon>
        <taxon>Halteria</taxon>
    </lineage>
</organism>
<protein>
    <submittedName>
        <fullName evidence="1">Uncharacterized protein</fullName>
    </submittedName>
</protein>
<dbReference type="EMBL" id="RRYP01002545">
    <property type="protein sequence ID" value="TNV84661.1"/>
    <property type="molecule type" value="Genomic_DNA"/>
</dbReference>
<comment type="caution">
    <text evidence="1">The sequence shown here is derived from an EMBL/GenBank/DDBJ whole genome shotgun (WGS) entry which is preliminary data.</text>
</comment>
<evidence type="ECO:0000313" key="1">
    <source>
        <dbReference type="EMBL" id="TNV84661.1"/>
    </source>
</evidence>
<name>A0A8J8NZK3_HALGN</name>
<sequence length="109" mass="12821">MEKLNQQYPGYMNFAINPQDQRDNDLKLEELLKFEPFVIQPQNKSFYSTPVGECTAALLCKLTLSQLNKLTFYLGVLQKQCSKTLFTFRLNNKVDQHFNQWTQFGEFLT</sequence>
<proteinExistence type="predicted"/>
<reference evidence="1" key="1">
    <citation type="submission" date="2019-06" db="EMBL/GenBank/DDBJ databases">
        <authorList>
            <person name="Zheng W."/>
        </authorList>
    </citation>
    <scope>NUCLEOTIDE SEQUENCE</scope>
    <source>
        <strain evidence="1">QDHG01</strain>
    </source>
</reference>